<dbReference type="Gene3D" id="3.90.190.20">
    <property type="entry name" value="Mur ligase, C-terminal domain"/>
    <property type="match status" value="1"/>
</dbReference>
<protein>
    <recommendedName>
        <fullName evidence="2">UDP-N-acetylmuramate--L-alanine ligase</fullName>
    </recommendedName>
</protein>
<dbReference type="AlphaFoldDB" id="A0A7C4G9N9"/>
<comment type="caution">
    <text evidence="1">The sequence shown here is derived from an EMBL/GenBank/DDBJ whole genome shotgun (WGS) entry which is preliminary data.</text>
</comment>
<gene>
    <name evidence="1" type="ORF">ENS41_03375</name>
</gene>
<evidence type="ECO:0000313" key="1">
    <source>
        <dbReference type="EMBL" id="HGK27974.1"/>
    </source>
</evidence>
<accession>A0A7C4G9N9</accession>
<dbReference type="InterPro" id="IPR036615">
    <property type="entry name" value="Mur_ligase_C_dom_sf"/>
</dbReference>
<evidence type="ECO:0008006" key="2">
    <source>
        <dbReference type="Google" id="ProtNLM"/>
    </source>
</evidence>
<dbReference type="EMBL" id="DSUT01000066">
    <property type="protein sequence ID" value="HGK27974.1"/>
    <property type="molecule type" value="Genomic_DNA"/>
</dbReference>
<organism evidence="1">
    <name type="scientific">candidate division WOR-3 bacterium</name>
    <dbReference type="NCBI Taxonomy" id="2052148"/>
    <lineage>
        <taxon>Bacteria</taxon>
        <taxon>Bacteria division WOR-3</taxon>
    </lineage>
</organism>
<dbReference type="SUPFAM" id="SSF53244">
    <property type="entry name" value="MurD-like peptide ligases, peptide-binding domain"/>
    <property type="match status" value="1"/>
</dbReference>
<name>A0A7C4G9N9_UNCW3</name>
<reference evidence="1" key="1">
    <citation type="journal article" date="2020" name="mSystems">
        <title>Genome- and Community-Level Interaction Insights into Carbon Utilization and Element Cycling Functions of Hydrothermarchaeota in Hydrothermal Sediment.</title>
        <authorList>
            <person name="Zhou Z."/>
            <person name="Liu Y."/>
            <person name="Xu W."/>
            <person name="Pan J."/>
            <person name="Luo Z.H."/>
            <person name="Li M."/>
        </authorList>
    </citation>
    <scope>NUCLEOTIDE SEQUENCE [LARGE SCALE GENOMIC DNA]</scope>
    <source>
        <strain evidence="1">SpSt-488</strain>
    </source>
</reference>
<proteinExistence type="predicted"/>
<dbReference type="GO" id="GO:0016881">
    <property type="term" value="F:acid-amino acid ligase activity"/>
    <property type="evidence" value="ECO:0007669"/>
    <property type="project" value="InterPro"/>
</dbReference>
<sequence>MDETLIVDSVRRHGRSGLEVRHVPDQAEAVALLREIAKPGDVVLTQGAGNITALVDELLKQT</sequence>